<evidence type="ECO:0000313" key="5">
    <source>
        <dbReference type="EMBL" id="WVY97153.1"/>
    </source>
</evidence>
<dbReference type="GO" id="GO:0005737">
    <property type="term" value="C:cytoplasm"/>
    <property type="evidence" value="ECO:0007669"/>
    <property type="project" value="TreeGrafter"/>
</dbReference>
<feature type="domain" description="CHORD" evidence="4">
    <location>
        <begin position="223"/>
        <end position="282"/>
    </location>
</feature>
<keyword evidence="1" id="KW-0479">Metal-binding</keyword>
<dbReference type="GO" id="GO:0046872">
    <property type="term" value="F:metal ion binding"/>
    <property type="evidence" value="ECO:0007669"/>
    <property type="project" value="UniProtKB-KW"/>
</dbReference>
<evidence type="ECO:0000313" key="6">
    <source>
        <dbReference type="Proteomes" id="UP001374535"/>
    </source>
</evidence>
<dbReference type="InterPro" id="IPR007051">
    <property type="entry name" value="CHORD_dom"/>
</dbReference>
<proteinExistence type="predicted"/>
<dbReference type="PROSITE" id="PS51401">
    <property type="entry name" value="CHORD"/>
    <property type="match status" value="2"/>
</dbReference>
<gene>
    <name evidence="5" type="ORF">V8G54_029304</name>
</gene>
<dbReference type="Proteomes" id="UP001374535">
    <property type="component" value="Chromosome 9"/>
</dbReference>
<dbReference type="GO" id="GO:0051879">
    <property type="term" value="F:Hsp90 protein binding"/>
    <property type="evidence" value="ECO:0007669"/>
    <property type="project" value="TreeGrafter"/>
</dbReference>
<evidence type="ECO:0000259" key="4">
    <source>
        <dbReference type="PROSITE" id="PS51401"/>
    </source>
</evidence>
<dbReference type="PANTHER" id="PTHR47895">
    <property type="entry name" value="CYSTEINE AND HISTIDINE-RICH DOMAIN-CONTAINING PROTEIN RAR1"/>
    <property type="match status" value="1"/>
</dbReference>
<dbReference type="GO" id="GO:0042742">
    <property type="term" value="P:defense response to bacterium"/>
    <property type="evidence" value="ECO:0007669"/>
    <property type="project" value="TreeGrafter"/>
</dbReference>
<dbReference type="PANTHER" id="PTHR47895:SF2">
    <property type="entry name" value="CYSTEINE AND HISTIDINE-RICH DOMAIN-CONTAINING PROTEIN RAR1"/>
    <property type="match status" value="1"/>
</dbReference>
<keyword evidence="6" id="KW-1185">Reference proteome</keyword>
<dbReference type="AlphaFoldDB" id="A0AAQ3RLP7"/>
<dbReference type="EMBL" id="CP144692">
    <property type="protein sequence ID" value="WVY97153.1"/>
    <property type="molecule type" value="Genomic_DNA"/>
</dbReference>
<dbReference type="GO" id="GO:0005634">
    <property type="term" value="C:nucleus"/>
    <property type="evidence" value="ECO:0007669"/>
    <property type="project" value="TreeGrafter"/>
</dbReference>
<name>A0AAQ3RLP7_VIGMU</name>
<protein>
    <recommendedName>
        <fullName evidence="4">CHORD domain-containing protein</fullName>
    </recommendedName>
</protein>
<feature type="domain" description="CHORD" evidence="4">
    <location>
        <begin position="10"/>
        <end position="134"/>
    </location>
</feature>
<organism evidence="5 6">
    <name type="scientific">Vigna mungo</name>
    <name type="common">Black gram</name>
    <name type="synonym">Phaseolus mungo</name>
    <dbReference type="NCBI Taxonomy" id="3915"/>
    <lineage>
        <taxon>Eukaryota</taxon>
        <taxon>Viridiplantae</taxon>
        <taxon>Streptophyta</taxon>
        <taxon>Embryophyta</taxon>
        <taxon>Tracheophyta</taxon>
        <taxon>Spermatophyta</taxon>
        <taxon>Magnoliopsida</taxon>
        <taxon>eudicotyledons</taxon>
        <taxon>Gunneridae</taxon>
        <taxon>Pentapetalae</taxon>
        <taxon>rosids</taxon>
        <taxon>fabids</taxon>
        <taxon>Fabales</taxon>
        <taxon>Fabaceae</taxon>
        <taxon>Papilionoideae</taxon>
        <taxon>50 kb inversion clade</taxon>
        <taxon>NPAAA clade</taxon>
        <taxon>indigoferoid/millettioid clade</taxon>
        <taxon>Phaseoleae</taxon>
        <taxon>Vigna</taxon>
    </lineage>
</organism>
<evidence type="ECO:0000256" key="1">
    <source>
        <dbReference type="ARBA" id="ARBA00022723"/>
    </source>
</evidence>
<sequence>MEKTTLKVRCQRIGCDATFSEDDNPDGSCRYHDSVLFLSLSLWLSRITLVSKSHQIRGVEPAVIRNLNRGPKQFSNHTKSQTSTQANKMLNAEAEEHHAEPIFHDGTKEWSCCKKRSHDFSLFLEIPGCKTGKHTAVKQVIAPVKKNTTPSPTAVSSTNASSKDSCSRCRQGFFCSEHGSQSKPVSVVDKSPNLVGDASAVNNSSVQAPKPKKIVDINEPQTCKNKGCGQTFKEKDNHDTACSYHPGPAVFHDRMRGWKCCDIHVKEFDEFMNIPPCTKGWHSGDPES</sequence>
<keyword evidence="2" id="KW-0677">Repeat</keyword>
<reference evidence="5 6" key="1">
    <citation type="journal article" date="2023" name="Life. Sci Alliance">
        <title>Evolutionary insights into 3D genome organization and epigenetic landscape of Vigna mungo.</title>
        <authorList>
            <person name="Junaid A."/>
            <person name="Singh B."/>
            <person name="Bhatia S."/>
        </authorList>
    </citation>
    <scope>NUCLEOTIDE SEQUENCE [LARGE SCALE GENOMIC DNA]</scope>
    <source>
        <strain evidence="5">Urdbean</strain>
    </source>
</reference>
<keyword evidence="3" id="KW-0862">Zinc</keyword>
<dbReference type="GO" id="GO:0050832">
    <property type="term" value="P:defense response to fungus"/>
    <property type="evidence" value="ECO:0007669"/>
    <property type="project" value="TreeGrafter"/>
</dbReference>
<evidence type="ECO:0000256" key="2">
    <source>
        <dbReference type="ARBA" id="ARBA00022737"/>
    </source>
</evidence>
<dbReference type="FunFam" id="4.10.1130.20:FF:000003">
    <property type="entry name" value="Cysteine and histidine-rich domain-containing protein RAR1"/>
    <property type="match status" value="1"/>
</dbReference>
<dbReference type="InterPro" id="IPR043316">
    <property type="entry name" value="RAR1"/>
</dbReference>
<evidence type="ECO:0000256" key="3">
    <source>
        <dbReference type="ARBA" id="ARBA00022833"/>
    </source>
</evidence>
<dbReference type="Pfam" id="PF04968">
    <property type="entry name" value="CHORD"/>
    <property type="match status" value="2"/>
</dbReference>
<accession>A0AAQ3RLP7</accession>
<dbReference type="Gene3D" id="4.10.1130.20">
    <property type="match status" value="2"/>
</dbReference>